<dbReference type="GO" id="GO:0005789">
    <property type="term" value="C:endoplasmic reticulum membrane"/>
    <property type="evidence" value="ECO:0007669"/>
    <property type="project" value="UniProtKB-SubCell"/>
</dbReference>
<keyword evidence="10 13" id="KW-0326">Glycosidase</keyword>
<dbReference type="InterPro" id="IPR031335">
    <property type="entry name" value="Glyco_hydro_63_C"/>
</dbReference>
<evidence type="ECO:0000256" key="7">
    <source>
        <dbReference type="ARBA" id="ARBA00022989"/>
    </source>
</evidence>
<feature type="transmembrane region" description="Helical" evidence="13">
    <location>
        <begin position="48"/>
        <end position="68"/>
    </location>
</feature>
<evidence type="ECO:0000256" key="5">
    <source>
        <dbReference type="ARBA" id="ARBA00022824"/>
    </source>
</evidence>
<dbReference type="PANTHER" id="PTHR10412:SF11">
    <property type="entry name" value="MANNOSYL-OLIGOSACCHARIDE GLUCOSIDASE"/>
    <property type="match status" value="1"/>
</dbReference>
<organism evidence="17">
    <name type="scientific">Melanopsichium pennsylvanicum 4</name>
    <dbReference type="NCBI Taxonomy" id="1398559"/>
    <lineage>
        <taxon>Eukaryota</taxon>
        <taxon>Fungi</taxon>
        <taxon>Dikarya</taxon>
        <taxon>Basidiomycota</taxon>
        <taxon>Ustilaginomycotina</taxon>
        <taxon>Ustilaginomycetes</taxon>
        <taxon>Ustilaginales</taxon>
        <taxon>Ustilaginaceae</taxon>
        <taxon>Melanopsichium</taxon>
    </lineage>
</organism>
<dbReference type="GO" id="GO:0004573">
    <property type="term" value="F:Glc3Man9GlcNAc2 oligosaccharide glucosidase activity"/>
    <property type="evidence" value="ECO:0007669"/>
    <property type="project" value="UniProtKB-UniRule"/>
</dbReference>
<proteinExistence type="inferred from homology"/>
<evidence type="ECO:0000256" key="14">
    <source>
        <dbReference type="SAM" id="MobiDB-lite"/>
    </source>
</evidence>
<dbReference type="Pfam" id="PF03200">
    <property type="entry name" value="Glyco_hydro_63"/>
    <property type="match status" value="1"/>
</dbReference>
<dbReference type="GO" id="GO:0006487">
    <property type="term" value="P:protein N-linked glycosylation"/>
    <property type="evidence" value="ECO:0007669"/>
    <property type="project" value="UniProtKB-UniRule"/>
</dbReference>
<feature type="domain" description="Glycosyl hydrolase family 63 N-terminal" evidence="16">
    <location>
        <begin position="108"/>
        <end position="350"/>
    </location>
</feature>
<name>A0A077R400_9BASI</name>
<evidence type="ECO:0000256" key="2">
    <source>
        <dbReference type="ARBA" id="ARBA00010833"/>
    </source>
</evidence>
<dbReference type="Pfam" id="PF16923">
    <property type="entry name" value="Glyco_hydro_63N"/>
    <property type="match status" value="1"/>
</dbReference>
<evidence type="ECO:0000256" key="6">
    <source>
        <dbReference type="ARBA" id="ARBA00022968"/>
    </source>
</evidence>
<keyword evidence="5 13" id="KW-0256">Endoplasmic reticulum</keyword>
<feature type="compositionally biased region" description="Polar residues" evidence="14">
    <location>
        <begin position="274"/>
        <end position="289"/>
    </location>
</feature>
<evidence type="ECO:0000256" key="9">
    <source>
        <dbReference type="ARBA" id="ARBA00023180"/>
    </source>
</evidence>
<comment type="similarity">
    <text evidence="2 13">Belongs to the glycosyl hydrolase 63 family.</text>
</comment>
<dbReference type="InterPro" id="IPR031631">
    <property type="entry name" value="Glyco_hydro_63N"/>
</dbReference>
<keyword evidence="9" id="KW-0325">Glycoprotein</keyword>
<dbReference type="InterPro" id="IPR004888">
    <property type="entry name" value="Glycoside_hydrolase_63"/>
</dbReference>
<comment type="catalytic activity">
    <reaction evidence="12 13">
        <text>N(4)-(alpha-D-Glc-(1-&gt;2)-alpha-D-Glc-(1-&gt;3)-alpha-D-Glc-(1-&gt;3)-alpha-D-Man-(1-&gt;2)-alpha-D-Man-(1-&gt;2)-alpha-D-Man-(1-&gt;3)-[alpha-D-Man-(1-&gt;2)-alpha-D-Man-(1-&gt;3)-[alpha-D-Man-(1-&gt;2)-alpha-D-Man-(1-&gt;6)]-alpha-D-Man-(1-&gt;6)]-beta-D-Man-(1-&gt;4)-beta-D-GlcNAc-(1-&gt;4)-beta-D-GlcNAc)-L-asparaginyl-[protein] + H2O = N(4)-(alpha-D-Glc-(1-&gt;3)-alpha-D-Glc-(1-&gt;3)-alpha-D-Man-(1-&gt;2)-alpha-D-Man-(1-&gt;2)-alpha-D-Man-(1-&gt;3)-[alpha-D-Man-(1-&gt;2)-alpha-D-Man-(1-&gt;3)-[alpha-D-Man-(1-&gt;2)-alpha-D-Man-(1-&gt;6)]-alpha-D-Man-(1-&gt;6)]-beta-D-Man-(1-&gt;4)-beta-D-GlcNAc-(1-&gt;4)-beta-D-GlcNAc)-L-asparaginyl-[protein] + beta-D-glucose</text>
        <dbReference type="Rhea" id="RHEA:55988"/>
        <dbReference type="Rhea" id="RHEA-COMP:12806"/>
        <dbReference type="Rhea" id="RHEA-COMP:14355"/>
        <dbReference type="ChEBI" id="CHEBI:15377"/>
        <dbReference type="ChEBI" id="CHEBI:15903"/>
        <dbReference type="ChEBI" id="CHEBI:59082"/>
        <dbReference type="ChEBI" id="CHEBI:132537"/>
        <dbReference type="EC" id="3.2.1.106"/>
    </reaction>
</comment>
<dbReference type="Gene3D" id="1.50.10.10">
    <property type="match status" value="1"/>
</dbReference>
<dbReference type="EC" id="3.2.1.106" evidence="11 13"/>
<evidence type="ECO:0000256" key="13">
    <source>
        <dbReference type="RuleBase" id="RU368089"/>
    </source>
</evidence>
<evidence type="ECO:0000259" key="16">
    <source>
        <dbReference type="Pfam" id="PF16923"/>
    </source>
</evidence>
<evidence type="ECO:0000256" key="1">
    <source>
        <dbReference type="ARBA" id="ARBA00004648"/>
    </source>
</evidence>
<dbReference type="EMBL" id="HG529584">
    <property type="protein sequence ID" value="CDI53603.1"/>
    <property type="molecule type" value="Genomic_DNA"/>
</dbReference>
<feature type="region of interest" description="Disordered" evidence="14">
    <location>
        <begin position="271"/>
        <end position="292"/>
    </location>
</feature>
<dbReference type="Gene3D" id="2.70.98.110">
    <property type="entry name" value="Glycosyl hydrolase family 63, N-terminal domain"/>
    <property type="match status" value="1"/>
</dbReference>
<comment type="subcellular location">
    <subcellularLocation>
        <location evidence="1 13">Endoplasmic reticulum membrane</location>
        <topology evidence="1 13">Single-pass type II membrane protein</topology>
    </subcellularLocation>
</comment>
<reference evidence="17" key="1">
    <citation type="journal article" date="2014" name="Genome Biol. Evol.">
        <title>Gene Loss Rather Than Gene Gain Is Associated with a Host Jump from Monocots to Dicots in the Smut Fungus Melanopsichium pennsylvanicum.</title>
        <authorList>
            <person name="Sharma R."/>
            <person name="Mishra B."/>
            <person name="Runge F."/>
            <person name="Thines M."/>
        </authorList>
    </citation>
    <scope>NUCLEOTIDE SEQUENCE</scope>
    <source>
        <strain evidence="17">4</strain>
    </source>
</reference>
<dbReference type="AlphaFoldDB" id="A0A077R400"/>
<keyword evidence="8 13" id="KW-0472">Membrane</keyword>
<keyword evidence="3 13" id="KW-0812">Transmembrane</keyword>
<dbReference type="InterPro" id="IPR008928">
    <property type="entry name" value="6-hairpin_glycosidase_sf"/>
</dbReference>
<accession>A0A077R400</accession>
<comment type="function">
    <text evidence="13">Cleaves the distal alpha 1,2-linked glucose residue from the Glc(3)Man(9)GlcNAc(2) oligosaccharide precursor.</text>
</comment>
<evidence type="ECO:0000256" key="12">
    <source>
        <dbReference type="ARBA" id="ARBA00052431"/>
    </source>
</evidence>
<keyword evidence="6" id="KW-0735">Signal-anchor</keyword>
<dbReference type="FunFam" id="1.50.10.10:FF:000027">
    <property type="entry name" value="Probable mannosyl-oligosaccharide glucosidase"/>
    <property type="match status" value="1"/>
</dbReference>
<keyword evidence="4 13" id="KW-0378">Hydrolase</keyword>
<dbReference type="PANTHER" id="PTHR10412">
    <property type="entry name" value="MANNOSYL-OLIGOSACCHARIDE GLUCOSIDASE"/>
    <property type="match status" value="1"/>
</dbReference>
<evidence type="ECO:0000313" key="17">
    <source>
        <dbReference type="EMBL" id="CDI53603.1"/>
    </source>
</evidence>
<sequence length="904" mass="101729">MGGLRIRPAGFGINHHFDLSIKRTYSSGSICCTDLDMMKHCSVPRRRAALAALVTIIAASLLLLVVIAPSRAHAYDPDDLDQDFDHDEPPEFLKSPEAIEAQAQADASLLWGSYRPQIYFGLRPRLPDSLLTGLAWFSLKDYTGFQRIRHQCSDQDGMRGFTWKYHDGREFGIQEINDSENNYLLETSFLKVDTSNKNGGSWGARISGTVIDPTKPASLTTFWYAAIESLGSTLGLETEIEDGQGIDREEPIRLAGSVSGLGDFTLRIEEPSASHGNSNRNGNQFNADPQGSLDASIFSDTAGKSHVFGKRIPVDSVWKAKDVIQNDLMLHLQQAAQIHGRESMPDPALTLRLSDQIAPGSTIFAVQKSFTGNFTFDVFYDSATTPKGELMSSAGLTQALKAASEAYDRRFETALKLSSKNYTPEQIEYARDLTSSITGGIGFYHGSAIVDRSFRHEYDAETGSGVYDPEVHGQADPQSTEPQQLFTATPCRNIFPRGFYWDEGFHLAHVGAWDNDLSLDILRSWIRLIDEDGWVAREQILGDEARSRVPDGFQTQYPQYGNPPTLILAVAAYVNRLVARNENLSLNDAALSQQQSLSDFATLSDAPISDKMLSSAALGQAFLHEIYPSLRRHYRWFRRTQRGEIKEWDREATSRHEAYRWRGRTKDHVLASGLDDYPRAPVPHTGELHVDLHSWMGSFADTMSKIARVLGKEDDLDEYERHYSDIVANLDDLHWSEENKMYCDASVDEEDQSYHVCHAGYVTLFPFMLELLPTDSERLGHLLDLLEDPQQLWSPFGIRSLSPKDEFFGQGENYWRGPVWVHMSYLSLRALRNKYATTSGPHQGKAQRIYDKLRENVVSNTFKEYQRTGNVFEQYNPHDGHGQRGYPFTGWTSTVALMMAEIFS</sequence>
<protein>
    <recommendedName>
        <fullName evidence="11 13">Mannosyl-oligosaccharide glucosidase</fullName>
        <ecNumber evidence="11 13">3.2.1.106</ecNumber>
    </recommendedName>
</protein>
<dbReference type="InterPro" id="IPR038518">
    <property type="entry name" value="Glyco_hydro_63N_sf"/>
</dbReference>
<evidence type="ECO:0000256" key="10">
    <source>
        <dbReference type="ARBA" id="ARBA00023295"/>
    </source>
</evidence>
<keyword evidence="7 13" id="KW-1133">Transmembrane helix</keyword>
<evidence type="ECO:0000259" key="15">
    <source>
        <dbReference type="Pfam" id="PF03200"/>
    </source>
</evidence>
<evidence type="ECO:0000256" key="11">
    <source>
        <dbReference type="ARBA" id="ARBA00038888"/>
    </source>
</evidence>
<evidence type="ECO:0000256" key="8">
    <source>
        <dbReference type="ARBA" id="ARBA00023136"/>
    </source>
</evidence>
<dbReference type="InterPro" id="IPR012341">
    <property type="entry name" value="6hp_glycosidase-like_sf"/>
</dbReference>
<evidence type="ECO:0000256" key="3">
    <source>
        <dbReference type="ARBA" id="ARBA00022692"/>
    </source>
</evidence>
<feature type="domain" description="Glycosyl hydrolase family 63 C-terminal" evidence="15">
    <location>
        <begin position="394"/>
        <end position="901"/>
    </location>
</feature>
<dbReference type="GO" id="GO:0009311">
    <property type="term" value="P:oligosaccharide metabolic process"/>
    <property type="evidence" value="ECO:0007669"/>
    <property type="project" value="UniProtKB-UniRule"/>
</dbReference>
<dbReference type="SUPFAM" id="SSF48208">
    <property type="entry name" value="Six-hairpin glycosidases"/>
    <property type="match status" value="1"/>
</dbReference>
<evidence type="ECO:0000256" key="4">
    <source>
        <dbReference type="ARBA" id="ARBA00022801"/>
    </source>
</evidence>